<evidence type="ECO:0000313" key="1">
    <source>
        <dbReference type="EMBL" id="AKP77804.1"/>
    </source>
</evidence>
<accession>A0A806THX0</accession>
<evidence type="ECO:0000313" key="2">
    <source>
        <dbReference type="Proteomes" id="UP000036410"/>
    </source>
</evidence>
<proteinExistence type="predicted"/>
<dbReference type="RefSeq" id="WP_049165035.1">
    <property type="nucleotide sequence ID" value="NZ_CP010586.1"/>
</dbReference>
<gene>
    <name evidence="1" type="ORF">AS52_02843</name>
</gene>
<dbReference type="Proteomes" id="UP000036410">
    <property type="component" value="Chromosome"/>
</dbReference>
<organism evidence="1 2">
    <name type="scientific">Priestia megaterium Q3</name>
    <dbReference type="NCBI Taxonomy" id="1452722"/>
    <lineage>
        <taxon>Bacteria</taxon>
        <taxon>Bacillati</taxon>
        <taxon>Bacillota</taxon>
        <taxon>Bacilli</taxon>
        <taxon>Bacillales</taxon>
        <taxon>Bacillaceae</taxon>
        <taxon>Priestia</taxon>
    </lineage>
</organism>
<reference evidence="1 2" key="1">
    <citation type="submission" date="2015-01" db="EMBL/GenBank/DDBJ databases">
        <title>Genome sequence of bacillus megaterium Q3.</title>
        <authorList>
            <person name="Wang Y."/>
            <person name="Luo K."/>
            <person name="Bai L."/>
            <person name="Luo F."/>
        </authorList>
    </citation>
    <scope>NUCLEOTIDE SEQUENCE [LARGE SCALE GENOMIC DNA]</scope>
    <source>
        <strain evidence="1 2">Q3</strain>
    </source>
</reference>
<protein>
    <submittedName>
        <fullName evidence="1">Uncharacterized protein</fullName>
    </submittedName>
</protein>
<dbReference type="EMBL" id="CP010586">
    <property type="protein sequence ID" value="AKP77804.1"/>
    <property type="molecule type" value="Genomic_DNA"/>
</dbReference>
<name>A0A806THX0_PRIMG</name>
<sequence length="125" mass="13779">MVVEKTVILLLSTYLDIPKSTGNIGNQTRDQARHIAQNQLKNGEVSMSNLESMIPSNIPNSFKPTDTITDGAKYEFTLADGQKAIIRWHSPDPIAASKYPGSASGSRWTAQVKIGRNMDKKSIFK</sequence>
<dbReference type="AlphaFoldDB" id="A0A806THX0"/>